<dbReference type="EMBL" id="QLLL01000002">
    <property type="protein sequence ID" value="RAJ08461.1"/>
    <property type="molecule type" value="Genomic_DNA"/>
</dbReference>
<dbReference type="Gene3D" id="3.10.450.50">
    <property type="match status" value="2"/>
</dbReference>
<evidence type="ECO:0000256" key="1">
    <source>
        <dbReference type="SAM" id="SignalP"/>
    </source>
</evidence>
<keyword evidence="3" id="KW-0413">Isomerase</keyword>
<reference evidence="3 4" key="1">
    <citation type="submission" date="2018-06" db="EMBL/GenBank/DDBJ databases">
        <title>Genomic Encyclopedia of Archaeal and Bacterial Type Strains, Phase II (KMG-II): from individual species to whole genera.</title>
        <authorList>
            <person name="Goeker M."/>
        </authorList>
    </citation>
    <scope>NUCLEOTIDE SEQUENCE [LARGE SCALE GENOMIC DNA]</scope>
    <source>
        <strain evidence="3 4">DSM 23857</strain>
    </source>
</reference>
<sequence>MRITLILLTLLVSVQLHSYSQVLTPDYPYYKALTKIHAQQARAAKSGDVKGMVQYYEDSSVCMPEYHPPIYTKNDITNYYGQWAKHTKTLEYAKRIIQLQQINDHLIEIGESSQTFQQTGKAPFTYECKYLSVWRIGKKGQLSLVSDAWGATKRIDPNVLGFVQKATPNYIPASTVRPSLRDSIAERNALISKRVRNREGELHAIETFAEDGMYLTYDTTILVGMDQIKPYFMDHEKPDGVSIDSIVISASRMIDLDEYVVEYGYYFVKVSWNGGGANVTGKSTNLWKRMPGGRYMMYRQMVNHD</sequence>
<dbReference type="OrthoDB" id="6057827at2"/>
<feature type="chain" id="PRO_5016408722" evidence="1">
    <location>
        <begin position="19"/>
        <end position="305"/>
    </location>
</feature>
<accession>A0A327QVU3</accession>
<gene>
    <name evidence="3" type="ORF">LX64_01113</name>
</gene>
<feature type="domain" description="DUF4440" evidence="2">
    <location>
        <begin position="34"/>
        <end position="135"/>
    </location>
</feature>
<organism evidence="3 4">
    <name type="scientific">Chitinophaga skermanii</name>
    <dbReference type="NCBI Taxonomy" id="331697"/>
    <lineage>
        <taxon>Bacteria</taxon>
        <taxon>Pseudomonadati</taxon>
        <taxon>Bacteroidota</taxon>
        <taxon>Chitinophagia</taxon>
        <taxon>Chitinophagales</taxon>
        <taxon>Chitinophagaceae</taxon>
        <taxon>Chitinophaga</taxon>
    </lineage>
</organism>
<evidence type="ECO:0000313" key="4">
    <source>
        <dbReference type="Proteomes" id="UP000249547"/>
    </source>
</evidence>
<dbReference type="SUPFAM" id="SSF54427">
    <property type="entry name" value="NTF2-like"/>
    <property type="match status" value="2"/>
</dbReference>
<feature type="signal peptide" evidence="1">
    <location>
        <begin position="1"/>
        <end position="18"/>
    </location>
</feature>
<keyword evidence="4" id="KW-1185">Reference proteome</keyword>
<proteinExistence type="predicted"/>
<dbReference type="InterPro" id="IPR027843">
    <property type="entry name" value="DUF4440"/>
</dbReference>
<protein>
    <submittedName>
        <fullName evidence="3">Ketosteroid isomerase-like protein</fullName>
    </submittedName>
</protein>
<evidence type="ECO:0000313" key="3">
    <source>
        <dbReference type="EMBL" id="RAJ08461.1"/>
    </source>
</evidence>
<name>A0A327QVU3_9BACT</name>
<keyword evidence="1" id="KW-0732">Signal</keyword>
<evidence type="ECO:0000259" key="2">
    <source>
        <dbReference type="Pfam" id="PF14534"/>
    </source>
</evidence>
<dbReference type="RefSeq" id="WP_111596612.1">
    <property type="nucleotide sequence ID" value="NZ_QLLL01000002.1"/>
</dbReference>
<dbReference type="Pfam" id="PF14534">
    <property type="entry name" value="DUF4440"/>
    <property type="match status" value="1"/>
</dbReference>
<comment type="caution">
    <text evidence="3">The sequence shown here is derived from an EMBL/GenBank/DDBJ whole genome shotgun (WGS) entry which is preliminary data.</text>
</comment>
<dbReference type="Proteomes" id="UP000249547">
    <property type="component" value="Unassembled WGS sequence"/>
</dbReference>
<dbReference type="AlphaFoldDB" id="A0A327QVU3"/>
<dbReference type="GO" id="GO:0016853">
    <property type="term" value="F:isomerase activity"/>
    <property type="evidence" value="ECO:0007669"/>
    <property type="project" value="UniProtKB-KW"/>
</dbReference>
<dbReference type="InterPro" id="IPR032710">
    <property type="entry name" value="NTF2-like_dom_sf"/>
</dbReference>